<evidence type="ECO:0000256" key="2">
    <source>
        <dbReference type="ARBA" id="ARBA00022448"/>
    </source>
</evidence>
<dbReference type="OrthoDB" id="66620at2759"/>
<feature type="transmembrane region" description="Helical" evidence="7">
    <location>
        <begin position="425"/>
        <end position="446"/>
    </location>
</feature>
<feature type="domain" description="ABC transporter" evidence="8">
    <location>
        <begin position="89"/>
        <end position="353"/>
    </location>
</feature>
<evidence type="ECO:0000256" key="3">
    <source>
        <dbReference type="ARBA" id="ARBA00022692"/>
    </source>
</evidence>
<dbReference type="InterPro" id="IPR027417">
    <property type="entry name" value="P-loop_NTPase"/>
</dbReference>
<dbReference type="GO" id="GO:0016887">
    <property type="term" value="F:ATP hydrolysis activity"/>
    <property type="evidence" value="ECO:0007669"/>
    <property type="project" value="InterPro"/>
</dbReference>
<proteinExistence type="predicted"/>
<feature type="transmembrane region" description="Helical" evidence="7">
    <location>
        <begin position="347"/>
        <end position="369"/>
    </location>
</feature>
<comment type="subcellular location">
    <subcellularLocation>
        <location evidence="1">Membrane</location>
        <topology evidence="1">Multi-pass membrane protein</topology>
    </subcellularLocation>
</comment>
<keyword evidence="3 7" id="KW-0812">Transmembrane</keyword>
<reference evidence="10" key="1">
    <citation type="journal article" date="2018" name="Nat. Microbiol.">
        <title>Leveraging single-cell genomics to expand the fungal tree of life.</title>
        <authorList>
            <person name="Ahrendt S.R."/>
            <person name="Quandt C.A."/>
            <person name="Ciobanu D."/>
            <person name="Clum A."/>
            <person name="Salamov A."/>
            <person name="Andreopoulos B."/>
            <person name="Cheng J.F."/>
            <person name="Woyke T."/>
            <person name="Pelin A."/>
            <person name="Henrissat B."/>
            <person name="Reynolds N.K."/>
            <person name="Benny G.L."/>
            <person name="Smith M.E."/>
            <person name="James T.Y."/>
            <person name="Grigoriev I.V."/>
        </authorList>
    </citation>
    <scope>NUCLEOTIDE SEQUENCE [LARGE SCALE GENOMIC DNA]</scope>
</reference>
<keyword evidence="5 7" id="KW-0472">Membrane</keyword>
<gene>
    <name evidence="9" type="ORF">BDK51DRAFT_41883</name>
</gene>
<evidence type="ECO:0000256" key="4">
    <source>
        <dbReference type="ARBA" id="ARBA00022989"/>
    </source>
</evidence>
<organism evidence="9 10">
    <name type="scientific">Blyttiomyces helicus</name>
    <dbReference type="NCBI Taxonomy" id="388810"/>
    <lineage>
        <taxon>Eukaryota</taxon>
        <taxon>Fungi</taxon>
        <taxon>Fungi incertae sedis</taxon>
        <taxon>Chytridiomycota</taxon>
        <taxon>Chytridiomycota incertae sedis</taxon>
        <taxon>Chytridiomycetes</taxon>
        <taxon>Chytridiomycetes incertae sedis</taxon>
        <taxon>Blyttiomyces</taxon>
    </lineage>
</organism>
<name>A0A4P9VXR4_9FUNG</name>
<dbReference type="Pfam" id="PF00005">
    <property type="entry name" value="ABC_tran"/>
    <property type="match status" value="1"/>
</dbReference>
<dbReference type="AlphaFoldDB" id="A0A4P9VXR4"/>
<dbReference type="PANTHER" id="PTHR48041">
    <property type="entry name" value="ABC TRANSPORTER G FAMILY MEMBER 28"/>
    <property type="match status" value="1"/>
</dbReference>
<keyword evidence="10" id="KW-1185">Reference proteome</keyword>
<dbReference type="PROSITE" id="PS50893">
    <property type="entry name" value="ABC_TRANSPORTER_2"/>
    <property type="match status" value="1"/>
</dbReference>
<evidence type="ECO:0000256" key="1">
    <source>
        <dbReference type="ARBA" id="ARBA00004141"/>
    </source>
</evidence>
<dbReference type="SUPFAM" id="SSF52540">
    <property type="entry name" value="P-loop containing nucleoside triphosphate hydrolases"/>
    <property type="match status" value="1"/>
</dbReference>
<feature type="transmembrane region" description="Helical" evidence="7">
    <location>
        <begin position="389"/>
        <end position="413"/>
    </location>
</feature>
<dbReference type="EMBL" id="ML000911">
    <property type="protein sequence ID" value="RKO83725.1"/>
    <property type="molecule type" value="Genomic_DNA"/>
</dbReference>
<dbReference type="Gene3D" id="3.40.50.300">
    <property type="entry name" value="P-loop containing nucleotide triphosphate hydrolases"/>
    <property type="match status" value="1"/>
</dbReference>
<dbReference type="GO" id="GO:0016020">
    <property type="term" value="C:membrane"/>
    <property type="evidence" value="ECO:0007669"/>
    <property type="project" value="UniProtKB-SubCell"/>
</dbReference>
<dbReference type="InterPro" id="IPR003439">
    <property type="entry name" value="ABC_transporter-like_ATP-bd"/>
</dbReference>
<feature type="region of interest" description="Disordered" evidence="6">
    <location>
        <begin position="266"/>
        <end position="337"/>
    </location>
</feature>
<feature type="region of interest" description="Disordered" evidence="6">
    <location>
        <begin position="214"/>
        <end position="237"/>
    </location>
</feature>
<feature type="compositionally biased region" description="Basic residues" evidence="6">
    <location>
        <begin position="214"/>
        <end position="226"/>
    </location>
</feature>
<keyword evidence="4 7" id="KW-1133">Transmembrane helix</keyword>
<protein>
    <recommendedName>
        <fullName evidence="8">ABC transporter domain-containing protein</fullName>
    </recommendedName>
</protein>
<feature type="transmembrane region" description="Helical" evidence="7">
    <location>
        <begin position="452"/>
        <end position="473"/>
    </location>
</feature>
<evidence type="ECO:0000313" key="10">
    <source>
        <dbReference type="Proteomes" id="UP000269721"/>
    </source>
</evidence>
<dbReference type="GO" id="GO:0005524">
    <property type="term" value="F:ATP binding"/>
    <property type="evidence" value="ECO:0007669"/>
    <property type="project" value="InterPro"/>
</dbReference>
<evidence type="ECO:0000259" key="8">
    <source>
        <dbReference type="PROSITE" id="PS50893"/>
    </source>
</evidence>
<sequence>MVFIRIREAKRAGRPASSVPLWISRRLKKESPTVDSELHQQSPAEAEGGKPAVAATIAVGDGGQVASVSSLVAAFRRGLKGLDSIRMDFRFEDLGLKLPNGKNVLQGVTGSVLSGRMTAIMGPSGAGKTTAMNLLMGKVKRTGGRLVINEQEEEMQKFRKIIGFVPQEDIMLNELTVRDNVLHSARIKLPASWISSEIEAFVDDILAALKTRWHRGGHPRPHHRRRDPPTPRRGRTAYLGPSMAARTYFHQLGFEARTASAPIRWTTLTLTPRRGHRRGHEPNSRPVPHERRRAPRIARSPRPQADHAVPQPVHDATAPPDRVAVPGGDRGDRGRGADRLRAQRPALYGMLAGLAVSLSGAPAGINVFANEKPVFWRETASGHSRVAYYLGKTLAAIYRLSLSALHFTANYYMLGKPIVSFGTQYIIILGMYFGVYGLSASISTIVRKESAALLAVVVSFFFAIFCGYGPTIVNAKDDK</sequence>
<dbReference type="GO" id="GO:0140359">
    <property type="term" value="F:ABC-type transporter activity"/>
    <property type="evidence" value="ECO:0007669"/>
    <property type="project" value="InterPro"/>
</dbReference>
<evidence type="ECO:0000256" key="7">
    <source>
        <dbReference type="SAM" id="Phobius"/>
    </source>
</evidence>
<evidence type="ECO:0000256" key="6">
    <source>
        <dbReference type="SAM" id="MobiDB-lite"/>
    </source>
</evidence>
<evidence type="ECO:0000256" key="5">
    <source>
        <dbReference type="ARBA" id="ARBA00023136"/>
    </source>
</evidence>
<dbReference type="Proteomes" id="UP000269721">
    <property type="component" value="Unassembled WGS sequence"/>
</dbReference>
<accession>A0A4P9VXR4</accession>
<dbReference type="Pfam" id="PF19055">
    <property type="entry name" value="ABC2_membrane_7"/>
    <property type="match status" value="1"/>
</dbReference>
<dbReference type="PANTHER" id="PTHR48041:SF91">
    <property type="entry name" value="ABC TRANSPORTER G FAMILY MEMBER 28"/>
    <property type="match status" value="1"/>
</dbReference>
<feature type="compositionally biased region" description="Basic and acidic residues" evidence="6">
    <location>
        <begin position="280"/>
        <end position="289"/>
    </location>
</feature>
<keyword evidence="2" id="KW-0813">Transport</keyword>
<evidence type="ECO:0000313" key="9">
    <source>
        <dbReference type="EMBL" id="RKO83725.1"/>
    </source>
</evidence>
<dbReference type="InterPro" id="IPR043926">
    <property type="entry name" value="ABCG_dom"/>
</dbReference>
<dbReference type="InterPro" id="IPR050352">
    <property type="entry name" value="ABCG_transporters"/>
</dbReference>